<accession>A0A1L9S7C8</accession>
<keyword evidence="1 4" id="KW-0812">Transmembrane</keyword>
<keyword evidence="3 4" id="KW-0472">Membrane</keyword>
<dbReference type="STRING" id="1073090.A0A1L9S7C8"/>
<keyword evidence="2 4" id="KW-1133">Transmembrane helix</keyword>
<keyword evidence="4" id="KW-0406">Ion transport</keyword>
<evidence type="ECO:0000313" key="6">
    <source>
        <dbReference type="EMBL" id="OJJ43060.1"/>
    </source>
</evidence>
<dbReference type="InterPro" id="IPR007274">
    <property type="entry name" value="Cop_transporter"/>
</dbReference>
<dbReference type="GO" id="GO:0005886">
    <property type="term" value="C:plasma membrane"/>
    <property type="evidence" value="ECO:0007669"/>
    <property type="project" value="TreeGrafter"/>
</dbReference>
<dbReference type="PANTHER" id="PTHR12483">
    <property type="entry name" value="SOLUTE CARRIER FAMILY 31 COPPER TRANSPORTERS"/>
    <property type="match status" value="1"/>
</dbReference>
<evidence type="ECO:0000256" key="1">
    <source>
        <dbReference type="ARBA" id="ARBA00022692"/>
    </source>
</evidence>
<dbReference type="GeneID" id="34610561"/>
<feature type="transmembrane region" description="Helical" evidence="4">
    <location>
        <begin position="116"/>
        <end position="135"/>
    </location>
</feature>
<dbReference type="GO" id="GO:0005375">
    <property type="term" value="F:copper ion transmembrane transporter activity"/>
    <property type="evidence" value="ECO:0007669"/>
    <property type="project" value="UniProtKB-UniRule"/>
</dbReference>
<dbReference type="EMBL" id="KV878354">
    <property type="protein sequence ID" value="OJJ43060.1"/>
    <property type="molecule type" value="Genomic_DNA"/>
</dbReference>
<evidence type="ECO:0000256" key="4">
    <source>
        <dbReference type="RuleBase" id="RU367022"/>
    </source>
</evidence>
<comment type="subcellular location">
    <subcellularLocation>
        <location evidence="4">Membrane</location>
        <topology evidence="4">Multi-pass membrane protein</topology>
    </subcellularLocation>
</comment>
<organism evidence="6 7">
    <name type="scientific">Penicilliopsis zonata CBS 506.65</name>
    <dbReference type="NCBI Taxonomy" id="1073090"/>
    <lineage>
        <taxon>Eukaryota</taxon>
        <taxon>Fungi</taxon>
        <taxon>Dikarya</taxon>
        <taxon>Ascomycota</taxon>
        <taxon>Pezizomycotina</taxon>
        <taxon>Eurotiomycetes</taxon>
        <taxon>Eurotiomycetidae</taxon>
        <taxon>Eurotiales</taxon>
        <taxon>Aspergillaceae</taxon>
        <taxon>Penicilliopsis</taxon>
    </lineage>
</organism>
<keyword evidence="4" id="KW-0187">Copper transport</keyword>
<dbReference type="RefSeq" id="XP_022577570.1">
    <property type="nucleotide sequence ID" value="XM_022724096.1"/>
</dbReference>
<reference evidence="7" key="1">
    <citation type="journal article" date="2017" name="Genome Biol.">
        <title>Comparative genomics reveals high biological diversity and specific adaptations in the industrially and medically important fungal genus Aspergillus.</title>
        <authorList>
            <person name="de Vries R.P."/>
            <person name="Riley R."/>
            <person name="Wiebenga A."/>
            <person name="Aguilar-Osorio G."/>
            <person name="Amillis S."/>
            <person name="Uchima C.A."/>
            <person name="Anderluh G."/>
            <person name="Asadollahi M."/>
            <person name="Askin M."/>
            <person name="Barry K."/>
            <person name="Battaglia E."/>
            <person name="Bayram O."/>
            <person name="Benocci T."/>
            <person name="Braus-Stromeyer S.A."/>
            <person name="Caldana C."/>
            <person name="Canovas D."/>
            <person name="Cerqueira G.C."/>
            <person name="Chen F."/>
            <person name="Chen W."/>
            <person name="Choi C."/>
            <person name="Clum A."/>
            <person name="Dos Santos R.A."/>
            <person name="Damasio A.R."/>
            <person name="Diallinas G."/>
            <person name="Emri T."/>
            <person name="Fekete E."/>
            <person name="Flipphi M."/>
            <person name="Freyberg S."/>
            <person name="Gallo A."/>
            <person name="Gournas C."/>
            <person name="Habgood R."/>
            <person name="Hainaut M."/>
            <person name="Harispe M.L."/>
            <person name="Henrissat B."/>
            <person name="Hilden K.S."/>
            <person name="Hope R."/>
            <person name="Hossain A."/>
            <person name="Karabika E."/>
            <person name="Karaffa L."/>
            <person name="Karanyi Z."/>
            <person name="Krasevec N."/>
            <person name="Kuo A."/>
            <person name="Kusch H."/>
            <person name="LaButti K."/>
            <person name="Lagendijk E.L."/>
            <person name="Lapidus A."/>
            <person name="Levasseur A."/>
            <person name="Lindquist E."/>
            <person name="Lipzen A."/>
            <person name="Logrieco A.F."/>
            <person name="MacCabe A."/>
            <person name="Maekelae M.R."/>
            <person name="Malavazi I."/>
            <person name="Melin P."/>
            <person name="Meyer V."/>
            <person name="Mielnichuk N."/>
            <person name="Miskei M."/>
            <person name="Molnar A.P."/>
            <person name="Mule G."/>
            <person name="Ngan C.Y."/>
            <person name="Orejas M."/>
            <person name="Orosz E."/>
            <person name="Ouedraogo J.P."/>
            <person name="Overkamp K.M."/>
            <person name="Park H.-S."/>
            <person name="Perrone G."/>
            <person name="Piumi F."/>
            <person name="Punt P.J."/>
            <person name="Ram A.F."/>
            <person name="Ramon A."/>
            <person name="Rauscher S."/>
            <person name="Record E."/>
            <person name="Riano-Pachon D.M."/>
            <person name="Robert V."/>
            <person name="Roehrig J."/>
            <person name="Ruller R."/>
            <person name="Salamov A."/>
            <person name="Salih N.S."/>
            <person name="Samson R.A."/>
            <person name="Sandor E."/>
            <person name="Sanguinetti M."/>
            <person name="Schuetze T."/>
            <person name="Sepcic K."/>
            <person name="Shelest E."/>
            <person name="Sherlock G."/>
            <person name="Sophianopoulou V."/>
            <person name="Squina F.M."/>
            <person name="Sun H."/>
            <person name="Susca A."/>
            <person name="Todd R.B."/>
            <person name="Tsang A."/>
            <person name="Unkles S.E."/>
            <person name="van de Wiele N."/>
            <person name="van Rossen-Uffink D."/>
            <person name="Oliveira J.V."/>
            <person name="Vesth T.C."/>
            <person name="Visser J."/>
            <person name="Yu J.-H."/>
            <person name="Zhou M."/>
            <person name="Andersen M.R."/>
            <person name="Archer D.B."/>
            <person name="Baker S.E."/>
            <person name="Benoit I."/>
            <person name="Brakhage A.A."/>
            <person name="Braus G.H."/>
            <person name="Fischer R."/>
            <person name="Frisvad J.C."/>
            <person name="Goldman G.H."/>
            <person name="Houbraken J."/>
            <person name="Oakley B."/>
            <person name="Pocsi I."/>
            <person name="Scazzocchio C."/>
            <person name="Seiboth B."/>
            <person name="vanKuyk P.A."/>
            <person name="Wortman J."/>
            <person name="Dyer P.S."/>
            <person name="Grigoriev I.V."/>
        </authorList>
    </citation>
    <scope>NUCLEOTIDE SEQUENCE [LARGE SCALE GENOMIC DNA]</scope>
    <source>
        <strain evidence="7">CBS 506.65</strain>
    </source>
</reference>
<feature type="transmembrane region" description="Helical" evidence="4">
    <location>
        <begin position="33"/>
        <end position="56"/>
    </location>
</feature>
<proteinExistence type="inferred from homology"/>
<gene>
    <name evidence="6" type="ORF">ASPZODRAFT_136602</name>
</gene>
<dbReference type="Pfam" id="PF04145">
    <property type="entry name" value="Ctr"/>
    <property type="match status" value="1"/>
</dbReference>
<name>A0A1L9S7C8_9EURO</name>
<dbReference type="VEuPathDB" id="FungiDB:ASPZODRAFT_136602"/>
<keyword evidence="7" id="KW-1185">Reference proteome</keyword>
<feature type="region of interest" description="Disordered" evidence="5">
    <location>
        <begin position="68"/>
        <end position="103"/>
    </location>
</feature>
<evidence type="ECO:0000256" key="3">
    <source>
        <dbReference type="ARBA" id="ARBA00023136"/>
    </source>
</evidence>
<sequence>MNTTSSSTPMFFRNDKRTTLYLAGWTPFSDGTYFLICSFLIGFAFITRALVAFRAVMEQRFRTKHLDRQRAAADDETSDTKEKKNKTIPFDLERGPGNQQTSTGVMAPPWRLIWDVPRALLFALIATCSYLLIIAVMTMNVGYFCSVITGLFLGELTYGRSIQWARY</sequence>
<evidence type="ECO:0000256" key="2">
    <source>
        <dbReference type="ARBA" id="ARBA00022989"/>
    </source>
</evidence>
<keyword evidence="4" id="KW-0813">Transport</keyword>
<feature type="compositionally biased region" description="Basic and acidic residues" evidence="5">
    <location>
        <begin position="68"/>
        <end position="82"/>
    </location>
</feature>
<protein>
    <recommendedName>
        <fullName evidence="4">Copper transport protein</fullName>
    </recommendedName>
</protein>
<comment type="similarity">
    <text evidence="4">Belongs to the copper transporter (Ctr) (TC 1.A.56) family. SLC31A subfamily.</text>
</comment>
<evidence type="ECO:0000313" key="7">
    <source>
        <dbReference type="Proteomes" id="UP000184188"/>
    </source>
</evidence>
<dbReference type="PANTHER" id="PTHR12483:SF120">
    <property type="entry name" value="HIGH-AFFINITY COPPER TRANSPORTER CTRA2"/>
    <property type="match status" value="1"/>
</dbReference>
<dbReference type="AlphaFoldDB" id="A0A1L9S7C8"/>
<evidence type="ECO:0000256" key="5">
    <source>
        <dbReference type="SAM" id="MobiDB-lite"/>
    </source>
</evidence>
<dbReference type="OrthoDB" id="73901at2759"/>
<dbReference type="Proteomes" id="UP000184188">
    <property type="component" value="Unassembled WGS sequence"/>
</dbReference>
<keyword evidence="4" id="KW-0186">Copper</keyword>